<keyword evidence="3" id="KW-1185">Reference proteome</keyword>
<organism evidence="2 3">
    <name type="scientific">Mycobacterium intracellulare subsp. chimaera</name>
    <dbReference type="NCBI Taxonomy" id="222805"/>
    <lineage>
        <taxon>Bacteria</taxon>
        <taxon>Bacillati</taxon>
        <taxon>Actinomycetota</taxon>
        <taxon>Actinomycetes</taxon>
        <taxon>Mycobacteriales</taxon>
        <taxon>Mycobacteriaceae</taxon>
        <taxon>Mycobacterium</taxon>
        <taxon>Mycobacterium avium complex (MAC)</taxon>
    </lineage>
</organism>
<comment type="caution">
    <text evidence="2">The sequence shown here is derived from an EMBL/GenBank/DDBJ whole genome shotgun (WGS) entry which is preliminary data.</text>
</comment>
<reference evidence="2" key="1">
    <citation type="submission" date="2023-06" db="EMBL/GenBank/DDBJ databases">
        <title>Itaconate inhibition of nontuberculous mycobacteria.</title>
        <authorList>
            <person name="Breen P."/>
            <person name="Zimbric M."/>
            <person name="Caverly L."/>
        </authorList>
    </citation>
    <scope>NUCLEOTIDE SEQUENCE</scope>
    <source>
        <strain evidence="2">FLAC1071</strain>
    </source>
</reference>
<gene>
    <name evidence="2" type="ORF">QRB35_17115</name>
</gene>
<proteinExistence type="predicted"/>
<protein>
    <submittedName>
        <fullName evidence="2">Uncharacterized protein</fullName>
    </submittedName>
</protein>
<dbReference type="EMBL" id="JASZZX010000016">
    <property type="protein sequence ID" value="MDM3927733.1"/>
    <property type="molecule type" value="Genomic_DNA"/>
</dbReference>
<accession>A0ABT7P373</accession>
<sequence>MGNALKTLLQKRHIHAYSAFVGEYQRHAAALDFASRPAPPTKVQYYRWVSDRTKTLPRPHHCAVLESMFPDWTARELFGLDEHQVKHPDSPTADDDVLAAIGPAIEHALLAGLWCSGYILNGDQHHVDLATVTATKHGVRSRNYPPEPRFEGHQTGHQTDLSARLVGRHLMGYWRNHNDAYYFGSVHLIVLPGETMLDGYYTGFLNDGEVLAQPWRWVRIAPQSYDGVDVAAATLKDPVVLYNILAEHTHFDGALSLSDVTER</sequence>
<dbReference type="RefSeq" id="WP_069954077.1">
    <property type="nucleotide sequence ID" value="NZ_CP012886.2"/>
</dbReference>
<feature type="region of interest" description="Disordered" evidence="1">
    <location>
        <begin position="138"/>
        <end position="157"/>
    </location>
</feature>
<dbReference type="Proteomes" id="UP001529272">
    <property type="component" value="Unassembled WGS sequence"/>
</dbReference>
<evidence type="ECO:0000256" key="1">
    <source>
        <dbReference type="SAM" id="MobiDB-lite"/>
    </source>
</evidence>
<name>A0ABT7P373_MYCIT</name>
<reference evidence="2" key="2">
    <citation type="submission" date="2023-06" db="EMBL/GenBank/DDBJ databases">
        <authorList>
            <person name="Spilker T."/>
        </authorList>
    </citation>
    <scope>NUCLEOTIDE SEQUENCE</scope>
    <source>
        <strain evidence="2">FLAC1071</strain>
    </source>
</reference>
<evidence type="ECO:0000313" key="3">
    <source>
        <dbReference type="Proteomes" id="UP001529272"/>
    </source>
</evidence>
<evidence type="ECO:0000313" key="2">
    <source>
        <dbReference type="EMBL" id="MDM3927733.1"/>
    </source>
</evidence>